<gene>
    <name evidence="3" type="ORF">M407DRAFT_11273</name>
</gene>
<reference evidence="4" key="2">
    <citation type="submission" date="2015-01" db="EMBL/GenBank/DDBJ databases">
        <title>Evolutionary Origins and Diversification of the Mycorrhizal Mutualists.</title>
        <authorList>
            <consortium name="DOE Joint Genome Institute"/>
            <consortium name="Mycorrhizal Genomics Consortium"/>
            <person name="Kohler A."/>
            <person name="Kuo A."/>
            <person name="Nagy L.G."/>
            <person name="Floudas D."/>
            <person name="Copeland A."/>
            <person name="Barry K.W."/>
            <person name="Cichocki N."/>
            <person name="Veneault-Fourrey C."/>
            <person name="LaButti K."/>
            <person name="Lindquist E.A."/>
            <person name="Lipzen A."/>
            <person name="Lundell T."/>
            <person name="Morin E."/>
            <person name="Murat C."/>
            <person name="Riley R."/>
            <person name="Ohm R."/>
            <person name="Sun H."/>
            <person name="Tunlid A."/>
            <person name="Henrissat B."/>
            <person name="Grigoriev I.V."/>
            <person name="Hibbett D.S."/>
            <person name="Martin F."/>
        </authorList>
    </citation>
    <scope>NUCLEOTIDE SEQUENCE [LARGE SCALE GENOMIC DNA]</scope>
    <source>
        <strain evidence="4">MUT 4182</strain>
    </source>
</reference>
<dbReference type="HOGENOM" id="CLU_571338_0_0_1"/>
<feature type="compositionally biased region" description="Polar residues" evidence="1">
    <location>
        <begin position="82"/>
        <end position="96"/>
    </location>
</feature>
<accession>A0A0C3LE11</accession>
<feature type="compositionally biased region" description="Low complexity" evidence="1">
    <location>
        <begin position="180"/>
        <end position="190"/>
    </location>
</feature>
<proteinExistence type="predicted"/>
<evidence type="ECO:0000313" key="3">
    <source>
        <dbReference type="EMBL" id="KIO19702.1"/>
    </source>
</evidence>
<dbReference type="EMBL" id="KN823208">
    <property type="protein sequence ID" value="KIO19702.1"/>
    <property type="molecule type" value="Genomic_DNA"/>
</dbReference>
<dbReference type="InterPro" id="IPR045341">
    <property type="entry name" value="DUF6532"/>
</dbReference>
<evidence type="ECO:0000256" key="1">
    <source>
        <dbReference type="SAM" id="MobiDB-lite"/>
    </source>
</evidence>
<keyword evidence="4" id="KW-1185">Reference proteome</keyword>
<dbReference type="Pfam" id="PF20149">
    <property type="entry name" value="DUF6532"/>
    <property type="match status" value="1"/>
</dbReference>
<dbReference type="AlphaFoldDB" id="A0A0C3LE11"/>
<feature type="compositionally biased region" description="Basic and acidic residues" evidence="1">
    <location>
        <begin position="31"/>
        <end position="46"/>
    </location>
</feature>
<evidence type="ECO:0000259" key="2">
    <source>
        <dbReference type="Pfam" id="PF20149"/>
    </source>
</evidence>
<feature type="compositionally biased region" description="Low complexity" evidence="1">
    <location>
        <begin position="68"/>
        <end position="79"/>
    </location>
</feature>
<feature type="compositionally biased region" description="Basic and acidic residues" evidence="1">
    <location>
        <begin position="364"/>
        <end position="374"/>
    </location>
</feature>
<feature type="compositionally biased region" description="Acidic residues" evidence="1">
    <location>
        <begin position="305"/>
        <end position="350"/>
    </location>
</feature>
<feature type="compositionally biased region" description="Basic and acidic residues" evidence="1">
    <location>
        <begin position="464"/>
        <end position="478"/>
    </location>
</feature>
<organism evidence="3 4">
    <name type="scientific">Tulasnella calospora MUT 4182</name>
    <dbReference type="NCBI Taxonomy" id="1051891"/>
    <lineage>
        <taxon>Eukaryota</taxon>
        <taxon>Fungi</taxon>
        <taxon>Dikarya</taxon>
        <taxon>Basidiomycota</taxon>
        <taxon>Agaricomycotina</taxon>
        <taxon>Agaricomycetes</taxon>
        <taxon>Cantharellales</taxon>
        <taxon>Tulasnellaceae</taxon>
        <taxon>Tulasnella</taxon>
    </lineage>
</organism>
<dbReference type="OrthoDB" id="3249407at2759"/>
<name>A0A0C3LE11_9AGAM</name>
<feature type="compositionally biased region" description="Basic and acidic residues" evidence="1">
    <location>
        <begin position="446"/>
        <end position="456"/>
    </location>
</feature>
<evidence type="ECO:0000313" key="4">
    <source>
        <dbReference type="Proteomes" id="UP000054248"/>
    </source>
</evidence>
<feature type="region of interest" description="Disordered" evidence="1">
    <location>
        <begin position="1"/>
        <end position="266"/>
    </location>
</feature>
<feature type="compositionally biased region" description="Acidic residues" evidence="1">
    <location>
        <begin position="247"/>
        <end position="266"/>
    </location>
</feature>
<feature type="region of interest" description="Disordered" evidence="1">
    <location>
        <begin position="298"/>
        <end position="374"/>
    </location>
</feature>
<protein>
    <recommendedName>
        <fullName evidence="2">DUF6532 domain-containing protein</fullName>
    </recommendedName>
</protein>
<reference evidence="3 4" key="1">
    <citation type="submission" date="2014-04" db="EMBL/GenBank/DDBJ databases">
        <authorList>
            <consortium name="DOE Joint Genome Institute"/>
            <person name="Kuo A."/>
            <person name="Girlanda M."/>
            <person name="Perotto S."/>
            <person name="Kohler A."/>
            <person name="Nagy L.G."/>
            <person name="Floudas D."/>
            <person name="Copeland A."/>
            <person name="Barry K.W."/>
            <person name="Cichocki N."/>
            <person name="Veneault-Fourrey C."/>
            <person name="LaButti K."/>
            <person name="Lindquist E.A."/>
            <person name="Lipzen A."/>
            <person name="Lundell T."/>
            <person name="Morin E."/>
            <person name="Murat C."/>
            <person name="Sun H."/>
            <person name="Tunlid A."/>
            <person name="Henrissat B."/>
            <person name="Grigoriev I.V."/>
            <person name="Hibbett D.S."/>
            <person name="Martin F."/>
            <person name="Nordberg H.P."/>
            <person name="Cantor M.N."/>
            <person name="Hua S.X."/>
        </authorList>
    </citation>
    <scope>NUCLEOTIDE SEQUENCE [LARGE SCALE GENOMIC DNA]</scope>
    <source>
        <strain evidence="3 4">MUT 4182</strain>
    </source>
</reference>
<sequence>MEITGSEDDSARYEQTRPYRRGSTKSPQKRNSPEKRKAEKKQRVLIERTNTFTFNDQPPPPPAKKVKVAAGVGVPVPAARTTAKSKATDSQATPTAQPRHAEHGYSPPVVAPLTKKRHGMPGWATPVPGSFDDLASVPQPREIVRAPPLVLPSHRDHPNHPSTRAAPPQQRHVSNPGNIQQNRPQPQQPRAPHRDRPNHPSTRPAPPKQRHVSDPARIQQNRPQPREPQTPHTSDPGYYGQAGPGEDPADCILDESADALDVDFGEDPELGGFASVVRDHRGVGFRDDYDEVEMEGIEADRVAGQEEEEEDEVERLQDDDFDGEDVVGEDDEIGDGSLEEGGNESDDEAAADQGGGSRKRRRKTGESERDPIRCSLDEWAKGVYMKLQFKTSIYTPVYERHLENLKALKRHDREAIAEFCSEIWEYASGAQGGASMEPGPVLSGDQHAKAAQDLRERARRKKEAQRANHQHDSSETDE</sequence>
<dbReference type="Proteomes" id="UP000054248">
    <property type="component" value="Unassembled WGS sequence"/>
</dbReference>
<feature type="domain" description="DUF6532" evidence="2">
    <location>
        <begin position="372"/>
        <end position="407"/>
    </location>
</feature>
<feature type="region of interest" description="Disordered" evidence="1">
    <location>
        <begin position="430"/>
        <end position="478"/>
    </location>
</feature>